<sequence>MAAARSLSSSLQSPPGSATAESFRNQAASPEPHYRLSRLNPPQPQSASLRPPSVISRSVSAGFTFKREKDRESPTPEKMDDRAPSRSLFGLRKKGSLASMASTSRVDDTSMSRSTSTGSSLASTPIRETPPTTPLLAPVSPMPIATVDTKTRQTFQQKTHWRVQRRVKTHPYPDVPYMQSFESTVLESERYSHQLLRRLLPDGSPTFHSYKHTPPQSVLELGCGIGAWLQDAARVWRTTQFVGLDLVNVALPAVTDGTLPNVRLQLGDFLNYPLPFGKNTFELVRMANLALCVPFDRWEALLREVNRVLVPGGRLELIDDQTIFSYGDAPAEESPEELALTNNLTTPTTAATGSSTPRPSATPDTSAFFDSDSDDESDEGKPGSSIASGSDSASERSSFTDTASTLIGDPSERGSVEIKKLSSDFGPAPRLDFEPTHRPFSGVEHLIISIPPPSPLATVEIAVDGTTPLTPIPPTRAVVHDTPLLSATSLAASSSVPSSPGTVETTLADAGPAGPWANQAESARDLERVYQRMLSTQFGVHTKPSEVFPAVLSKVFPGVEPHATMHLKLAPLDAPHRDDLIVMGLSERRKKERMVTTPTIQEWTTETAIPQGLSAKAAERLGIAGPGPATSPNPLRRQQTMSSLVGTPEESDEDDFSDDDLFSDSDLDSPSLVVPKAGRPPLERGVSDWVAPNEWDGPPEPPRLQRMGSAPMLQRMDSTPLLASSSSKTITPSLSSKTITASSSSRTIKAPGGLKPMTHTRNGSAASTASALSTASARSNVSMGSYVEARLGPQKYAKERMQHPGLILWPSTFIPISPEELQHHATKHMQTLLGCKPALAQYVSTFKDPKTGEAYVSEEEFEQSIWDYECFLRSRFNWPQLAEARMEADDAGTGADDLIPTPVSATFGRREMRYATRPATDVHGRATLPFDPQELTHVRSFRVFGAVKAGAAALRKNPSSTSMASAYLGAA</sequence>
<feature type="region of interest" description="Disordered" evidence="1">
    <location>
        <begin position="1"/>
        <end position="140"/>
    </location>
</feature>
<dbReference type="Gene3D" id="3.40.50.150">
    <property type="entry name" value="Vaccinia Virus protein VP39"/>
    <property type="match status" value="1"/>
</dbReference>
<evidence type="ECO:0000256" key="1">
    <source>
        <dbReference type="SAM" id="MobiDB-lite"/>
    </source>
</evidence>
<evidence type="ECO:0000259" key="2">
    <source>
        <dbReference type="Pfam" id="PF13649"/>
    </source>
</evidence>
<protein>
    <submittedName>
        <fullName evidence="3">Methyltransf-25 domain-containing protein</fullName>
    </submittedName>
</protein>
<dbReference type="AlphaFoldDB" id="A0A8H6SND2"/>
<feature type="compositionally biased region" description="Low complexity" evidence="1">
    <location>
        <begin position="111"/>
        <end position="124"/>
    </location>
</feature>
<proteinExistence type="predicted"/>
<feature type="compositionally biased region" description="Low complexity" evidence="1">
    <location>
        <begin position="382"/>
        <end position="397"/>
    </location>
</feature>
<dbReference type="CDD" id="cd02440">
    <property type="entry name" value="AdoMet_MTases"/>
    <property type="match status" value="1"/>
</dbReference>
<feature type="region of interest" description="Disordered" evidence="1">
    <location>
        <begin position="346"/>
        <end position="415"/>
    </location>
</feature>
<dbReference type="SUPFAM" id="SSF53335">
    <property type="entry name" value="S-adenosyl-L-methionine-dependent methyltransferases"/>
    <property type="match status" value="1"/>
</dbReference>
<feature type="compositionally biased region" description="Polar residues" evidence="1">
    <location>
        <begin position="19"/>
        <end position="28"/>
    </location>
</feature>
<dbReference type="InterPro" id="IPR029063">
    <property type="entry name" value="SAM-dependent_MTases_sf"/>
</dbReference>
<comment type="caution">
    <text evidence="3">The sequence shown here is derived from an EMBL/GenBank/DDBJ whole genome shotgun (WGS) entry which is preliminary data.</text>
</comment>
<dbReference type="InterPro" id="IPR041698">
    <property type="entry name" value="Methyltransf_25"/>
</dbReference>
<evidence type="ECO:0000313" key="4">
    <source>
        <dbReference type="Proteomes" id="UP000613580"/>
    </source>
</evidence>
<feature type="region of interest" description="Disordered" evidence="1">
    <location>
        <begin position="723"/>
        <end position="771"/>
    </location>
</feature>
<dbReference type="Pfam" id="PF13649">
    <property type="entry name" value="Methyltransf_25"/>
    <property type="match status" value="1"/>
</dbReference>
<feature type="compositionally biased region" description="Low complexity" evidence="1">
    <location>
        <begin position="491"/>
        <end position="502"/>
    </location>
</feature>
<feature type="compositionally biased region" description="Acidic residues" evidence="1">
    <location>
        <begin position="649"/>
        <end position="667"/>
    </location>
</feature>
<feature type="compositionally biased region" description="Polar residues" evidence="1">
    <location>
        <begin position="630"/>
        <end position="645"/>
    </location>
</feature>
<organism evidence="3 4">
    <name type="scientific">Mycena chlorophos</name>
    <name type="common">Agaric fungus</name>
    <name type="synonym">Agaricus chlorophos</name>
    <dbReference type="NCBI Taxonomy" id="658473"/>
    <lineage>
        <taxon>Eukaryota</taxon>
        <taxon>Fungi</taxon>
        <taxon>Dikarya</taxon>
        <taxon>Basidiomycota</taxon>
        <taxon>Agaricomycotina</taxon>
        <taxon>Agaricomycetes</taxon>
        <taxon>Agaricomycetidae</taxon>
        <taxon>Agaricales</taxon>
        <taxon>Marasmiineae</taxon>
        <taxon>Mycenaceae</taxon>
        <taxon>Mycena</taxon>
    </lineage>
</organism>
<feature type="compositionally biased region" description="Low complexity" evidence="1">
    <location>
        <begin position="346"/>
        <end position="370"/>
    </location>
</feature>
<gene>
    <name evidence="3" type="ORF">HMN09_00890100</name>
</gene>
<dbReference type="PANTHER" id="PTHR43591">
    <property type="entry name" value="METHYLTRANSFERASE"/>
    <property type="match status" value="1"/>
</dbReference>
<feature type="compositionally biased region" description="Low complexity" evidence="1">
    <location>
        <begin position="724"/>
        <end position="750"/>
    </location>
</feature>
<dbReference type="OrthoDB" id="2013972at2759"/>
<evidence type="ECO:0000313" key="3">
    <source>
        <dbReference type="EMBL" id="KAF7302556.1"/>
    </source>
</evidence>
<accession>A0A8H6SND2</accession>
<feature type="compositionally biased region" description="Low complexity" evidence="1">
    <location>
        <begin position="1"/>
        <end position="18"/>
    </location>
</feature>
<dbReference type="Proteomes" id="UP000613580">
    <property type="component" value="Unassembled WGS sequence"/>
</dbReference>
<name>A0A8H6SND2_MYCCL</name>
<feature type="region of interest" description="Disordered" evidence="1">
    <location>
        <begin position="622"/>
        <end position="701"/>
    </location>
</feature>
<dbReference type="EMBL" id="JACAZE010000012">
    <property type="protein sequence ID" value="KAF7302556.1"/>
    <property type="molecule type" value="Genomic_DNA"/>
</dbReference>
<feature type="compositionally biased region" description="Basic and acidic residues" evidence="1">
    <location>
        <begin position="65"/>
        <end position="84"/>
    </location>
</feature>
<reference evidence="3" key="1">
    <citation type="submission" date="2020-05" db="EMBL/GenBank/DDBJ databases">
        <title>Mycena genomes resolve the evolution of fungal bioluminescence.</title>
        <authorList>
            <person name="Tsai I.J."/>
        </authorList>
    </citation>
    <scope>NUCLEOTIDE SEQUENCE</scope>
    <source>
        <strain evidence="3">110903Hualien_Pintung</strain>
    </source>
</reference>
<feature type="domain" description="Methyltransferase" evidence="2">
    <location>
        <begin position="218"/>
        <end position="313"/>
    </location>
</feature>
<feature type="region of interest" description="Disordered" evidence="1">
    <location>
        <begin position="491"/>
        <end position="517"/>
    </location>
</feature>
<keyword evidence="4" id="KW-1185">Reference proteome</keyword>